<evidence type="ECO:0000313" key="1">
    <source>
        <dbReference type="EMBL" id="AEW01678.1"/>
    </source>
</evidence>
<dbReference type="OrthoDB" id="9791543at2"/>
<dbReference type="EMBL" id="CP003178">
    <property type="protein sequence ID" value="AEW01678.1"/>
    <property type="molecule type" value="Genomic_DNA"/>
</dbReference>
<sequence length="55" mass="6327">MDSKGQKYWFELTDIEVFDGDKHMAALVKRYGIASVEGLIIPQEILRIEKGQVFL</sequence>
<dbReference type="HOGENOM" id="CLU_3027663_0_0_10"/>
<dbReference type="AlphaFoldDB" id="G8TH68"/>
<reference evidence="1 2" key="1">
    <citation type="submission" date="2011-12" db="EMBL/GenBank/DDBJ databases">
        <title>The complete genome of Niastella koreensis GR20-10.</title>
        <authorList>
            <consortium name="US DOE Joint Genome Institute (JGI-PGF)"/>
            <person name="Lucas S."/>
            <person name="Han J."/>
            <person name="Lapidus A."/>
            <person name="Bruce D."/>
            <person name="Goodwin L."/>
            <person name="Pitluck S."/>
            <person name="Peters L."/>
            <person name="Kyrpides N."/>
            <person name="Mavromatis K."/>
            <person name="Ivanova N."/>
            <person name="Mikhailova N."/>
            <person name="Davenport K."/>
            <person name="Saunders E."/>
            <person name="Detter J.C."/>
            <person name="Tapia R."/>
            <person name="Han C."/>
            <person name="Land M."/>
            <person name="Hauser L."/>
            <person name="Markowitz V."/>
            <person name="Cheng J.-F."/>
            <person name="Hugenholtz P."/>
            <person name="Woyke T."/>
            <person name="Wu D."/>
            <person name="Tindall B."/>
            <person name="Pomrenke H."/>
            <person name="Brambilla E."/>
            <person name="Klenk H.-P."/>
            <person name="Eisen J.A."/>
        </authorList>
    </citation>
    <scope>NUCLEOTIDE SEQUENCE [LARGE SCALE GENOMIC DNA]</scope>
    <source>
        <strain evidence="2">DSM 17620 / KACC 11465 / NBRC 106392 / GR20-10</strain>
    </source>
</reference>
<evidence type="ECO:0000313" key="2">
    <source>
        <dbReference type="Proteomes" id="UP000005438"/>
    </source>
</evidence>
<dbReference type="RefSeq" id="WP_014221589.1">
    <property type="nucleotide sequence ID" value="NC_016609.1"/>
</dbReference>
<name>G8TH68_NIAKG</name>
<dbReference type="KEGG" id="nko:Niako_5443"/>
<organism evidence="1 2">
    <name type="scientific">Niastella koreensis (strain DSM 17620 / KACC 11465 / NBRC 106392 / GR20-10)</name>
    <dbReference type="NCBI Taxonomy" id="700598"/>
    <lineage>
        <taxon>Bacteria</taxon>
        <taxon>Pseudomonadati</taxon>
        <taxon>Bacteroidota</taxon>
        <taxon>Chitinophagia</taxon>
        <taxon>Chitinophagales</taxon>
        <taxon>Chitinophagaceae</taxon>
        <taxon>Niastella</taxon>
    </lineage>
</organism>
<dbReference type="Proteomes" id="UP000005438">
    <property type="component" value="Chromosome"/>
</dbReference>
<protein>
    <submittedName>
        <fullName evidence="1">Uncharacterized protein</fullName>
    </submittedName>
</protein>
<proteinExistence type="predicted"/>
<gene>
    <name evidence="1" type="ordered locus">Niako_5443</name>
</gene>
<accession>G8TH68</accession>